<dbReference type="EMBL" id="MH051917">
    <property type="protein sequence ID" value="AWD91949.1"/>
    <property type="molecule type" value="Genomic_DNA"/>
</dbReference>
<protein>
    <submittedName>
        <fullName evidence="1">Uncharacterized protein</fullName>
    </submittedName>
</protein>
<dbReference type="GeneID" id="65112306"/>
<dbReference type="Proteomes" id="UP000246622">
    <property type="component" value="Segment"/>
</dbReference>
<name>A0A2S1GRF2_9CAUD</name>
<evidence type="ECO:0000313" key="1">
    <source>
        <dbReference type="EMBL" id="AWD91949.1"/>
    </source>
</evidence>
<proteinExistence type="predicted"/>
<reference evidence="1 2" key="1">
    <citation type="submission" date="2018-03" db="EMBL/GenBank/DDBJ databases">
        <title>Complete genome sequence analysis of Enterobacteria phage IME341.</title>
        <authorList>
            <person name="Li P."/>
            <person name="Wang J."/>
            <person name="Tong Y."/>
        </authorList>
    </citation>
    <scope>NUCLEOTIDE SEQUENCE [LARGE SCALE GENOMIC DNA]</scope>
</reference>
<accession>A0A2S1GRF2</accession>
<dbReference type="KEGG" id="vg:65112306"/>
<sequence>MITKLQTCEATELVILIDELFKIHAAVGDEIYAEILCDLDSCFGYIQPEYTIRFSCERPGYAKVVFGSGLDEEQVLREIQEEIDDFGLEDYID</sequence>
<organism evidence="1 2">
    <name type="scientific">Enterobacteria phage vB_EcoM_IME341</name>
    <dbReference type="NCBI Taxonomy" id="2163891"/>
    <lineage>
        <taxon>Viruses</taxon>
        <taxon>Duplodnaviria</taxon>
        <taxon>Heunggongvirae</taxon>
        <taxon>Uroviricota</taxon>
        <taxon>Caudoviricetes</taxon>
        <taxon>Pantevenvirales</taxon>
        <taxon>Straboviridae</taxon>
        <taxon>Tevenvirinae</taxon>
        <taxon>Dhakavirus</taxon>
        <taxon>Dhakavirus ime348</taxon>
    </lineage>
</organism>
<evidence type="ECO:0000313" key="2">
    <source>
        <dbReference type="Proteomes" id="UP000246622"/>
    </source>
</evidence>
<keyword evidence="2" id="KW-1185">Reference proteome</keyword>
<dbReference type="RefSeq" id="YP_010094696.1">
    <property type="nucleotide sequence ID" value="NC_055742.1"/>
</dbReference>